<dbReference type="AlphaFoldDB" id="A0A410RUM0"/>
<reference evidence="3 4" key="1">
    <citation type="submission" date="2018-12" db="EMBL/GenBank/DDBJ databases">
        <title>Complete Genome Sequence of the Corallopyronin A producing Myxobacterium Corallococcus coralloides B035.</title>
        <authorList>
            <person name="Bouhired S.M."/>
            <person name="Rupp O."/>
            <person name="Blom J."/>
            <person name="Schaeberle T.F."/>
            <person name="Kehraus S."/>
            <person name="Schiefer A."/>
            <person name="Pfarr K."/>
            <person name="Goesmann A."/>
            <person name="Hoerauf A."/>
            <person name="Koenig G.M."/>
        </authorList>
    </citation>
    <scope>NUCLEOTIDE SEQUENCE [LARGE SCALE GENOMIC DNA]</scope>
    <source>
        <strain evidence="3 4">B035</strain>
    </source>
</reference>
<accession>A0A410RUM0</accession>
<feature type="compositionally biased region" description="Pro residues" evidence="1">
    <location>
        <begin position="277"/>
        <end position="288"/>
    </location>
</feature>
<feature type="compositionally biased region" description="Pro residues" evidence="1">
    <location>
        <begin position="17"/>
        <end position="30"/>
    </location>
</feature>
<evidence type="ECO:0008006" key="5">
    <source>
        <dbReference type="Google" id="ProtNLM"/>
    </source>
</evidence>
<feature type="transmembrane region" description="Helical" evidence="2">
    <location>
        <begin position="36"/>
        <end position="55"/>
    </location>
</feature>
<gene>
    <name evidence="3" type="ORF">EJ065_4049</name>
</gene>
<evidence type="ECO:0000313" key="4">
    <source>
        <dbReference type="Proteomes" id="UP000288758"/>
    </source>
</evidence>
<organism evidence="3 4">
    <name type="scientific">Corallococcus coralloides</name>
    <name type="common">Myxococcus coralloides</name>
    <dbReference type="NCBI Taxonomy" id="184914"/>
    <lineage>
        <taxon>Bacteria</taxon>
        <taxon>Pseudomonadati</taxon>
        <taxon>Myxococcota</taxon>
        <taxon>Myxococcia</taxon>
        <taxon>Myxococcales</taxon>
        <taxon>Cystobacterineae</taxon>
        <taxon>Myxococcaceae</taxon>
        <taxon>Corallococcus</taxon>
    </lineage>
</organism>
<protein>
    <recommendedName>
        <fullName evidence="5">DUF3014 domain-containing protein</fullName>
    </recommendedName>
</protein>
<name>A0A410RUM0_CORCK</name>
<dbReference type="Pfam" id="PF11219">
    <property type="entry name" value="DUF3014"/>
    <property type="match status" value="1"/>
</dbReference>
<dbReference type="Proteomes" id="UP000288758">
    <property type="component" value="Chromosome"/>
</dbReference>
<proteinExistence type="predicted"/>
<dbReference type="InterPro" id="IPR021382">
    <property type="entry name" value="DUF3014"/>
</dbReference>
<keyword evidence="2" id="KW-0472">Membrane</keyword>
<feature type="region of interest" description="Disordered" evidence="1">
    <location>
        <begin position="275"/>
        <end position="298"/>
    </location>
</feature>
<feature type="compositionally biased region" description="Polar residues" evidence="1">
    <location>
        <begin position="1"/>
        <end position="12"/>
    </location>
</feature>
<keyword evidence="2" id="KW-1133">Transmembrane helix</keyword>
<keyword evidence="2" id="KW-0812">Transmembrane</keyword>
<sequence>MSGTMSDPNFVNQGPGAVPPPPPETEPPKAPSRGKVLGILVALMVVGVVGSYFGLRRQSEAPPVVTAPPVVDAGVAEVPAEVSLPESDGRIRDLVGKLSVDPELAKWLQERDLARRFTASVSNIAEGESPRASLLFMAPVGAFQVGAAGANGRSEIAPLSYARYDLVARALGSLDASGAATVYRELKPLIDQAYREIAPPDQGFETAFGRAIQHLLAVPVPEGPVEVEPKGALYVYASPELEGLSKAQKHLLRMGPGNMRLIQAKLRELRTALNLPTPAPATPEPLPDQAPGQSEAQE</sequence>
<evidence type="ECO:0000313" key="3">
    <source>
        <dbReference type="EMBL" id="QAT85609.1"/>
    </source>
</evidence>
<feature type="region of interest" description="Disordered" evidence="1">
    <location>
        <begin position="1"/>
        <end position="32"/>
    </location>
</feature>
<evidence type="ECO:0000256" key="2">
    <source>
        <dbReference type="SAM" id="Phobius"/>
    </source>
</evidence>
<evidence type="ECO:0000256" key="1">
    <source>
        <dbReference type="SAM" id="MobiDB-lite"/>
    </source>
</evidence>
<dbReference type="EMBL" id="CP034669">
    <property type="protein sequence ID" value="QAT85609.1"/>
    <property type="molecule type" value="Genomic_DNA"/>
</dbReference>